<evidence type="ECO:0000313" key="2">
    <source>
        <dbReference type="EMBL" id="PRZ47873.1"/>
    </source>
</evidence>
<sequence>MPEVTIHIGGRDFEVSCQEGEQSFLQMAAGMLDDEAQVLSDQIGRMPEARMLLMAGLMLADKTAAVEDRIKEVEATLAEKDAEIARKEAEMEELRNAPPPEPEQVEVPVVPPQVAETLAELAARAEALAAEIEEKAAPDDDDDEDVAVADEGPAADEHLDEAAPHLSEQL</sequence>
<dbReference type="AlphaFoldDB" id="A0A2T1AGZ5"/>
<organism evidence="2 3">
    <name type="scientific">Tritonibacter scottomollicae</name>
    <name type="common">Epibacterium scottomollicae</name>
    <dbReference type="NCBI Taxonomy" id="483013"/>
    <lineage>
        <taxon>Bacteria</taxon>
        <taxon>Pseudomonadati</taxon>
        <taxon>Pseudomonadota</taxon>
        <taxon>Alphaproteobacteria</taxon>
        <taxon>Rhodobacterales</taxon>
        <taxon>Paracoccaceae</taxon>
        <taxon>Tritonibacter</taxon>
    </lineage>
</organism>
<dbReference type="InterPro" id="IPR036192">
    <property type="entry name" value="Cell_div_ZapA-like_sf"/>
</dbReference>
<dbReference type="Gene3D" id="3.30.160.880">
    <property type="entry name" value="Cell division protein ZapA protomer, N-terminal domain"/>
    <property type="match status" value="1"/>
</dbReference>
<dbReference type="InterPro" id="IPR007838">
    <property type="entry name" value="Cell_div_ZapA-like"/>
</dbReference>
<keyword evidence="2" id="KW-0132">Cell division</keyword>
<protein>
    <submittedName>
        <fullName evidence="2">Cell division protein ZapA</fullName>
    </submittedName>
</protein>
<feature type="compositionally biased region" description="Acidic residues" evidence="1">
    <location>
        <begin position="139"/>
        <end position="148"/>
    </location>
</feature>
<evidence type="ECO:0000256" key="1">
    <source>
        <dbReference type="SAM" id="MobiDB-lite"/>
    </source>
</evidence>
<dbReference type="Proteomes" id="UP000237718">
    <property type="component" value="Unassembled WGS sequence"/>
</dbReference>
<dbReference type="Pfam" id="PF05164">
    <property type="entry name" value="ZapA"/>
    <property type="match status" value="1"/>
</dbReference>
<feature type="region of interest" description="Disordered" evidence="1">
    <location>
        <begin position="131"/>
        <end position="170"/>
    </location>
</feature>
<accession>A0A2T1AGZ5</accession>
<keyword evidence="2" id="KW-0131">Cell cycle</keyword>
<proteinExistence type="predicted"/>
<dbReference type="InterPro" id="IPR042233">
    <property type="entry name" value="Cell_div_ZapA_N"/>
</dbReference>
<comment type="caution">
    <text evidence="2">The sequence shown here is derived from an EMBL/GenBank/DDBJ whole genome shotgun (WGS) entry which is preliminary data.</text>
</comment>
<name>A0A2T1AGZ5_TRISK</name>
<reference evidence="2 3" key="1">
    <citation type="submission" date="2018-03" db="EMBL/GenBank/DDBJ databases">
        <title>Genomic Encyclopedia of Archaeal and Bacterial Type Strains, Phase II (KMG-II): from individual species to whole genera.</title>
        <authorList>
            <person name="Goeker M."/>
        </authorList>
    </citation>
    <scope>NUCLEOTIDE SEQUENCE [LARGE SCALE GENOMIC DNA]</scope>
    <source>
        <strain evidence="2 3">DSM 25328</strain>
    </source>
</reference>
<dbReference type="EMBL" id="PVUF01000005">
    <property type="protein sequence ID" value="PRZ47873.1"/>
    <property type="molecule type" value="Genomic_DNA"/>
</dbReference>
<dbReference type="SUPFAM" id="SSF102829">
    <property type="entry name" value="Cell division protein ZapA-like"/>
    <property type="match status" value="1"/>
</dbReference>
<dbReference type="GO" id="GO:0051301">
    <property type="term" value="P:cell division"/>
    <property type="evidence" value="ECO:0007669"/>
    <property type="project" value="UniProtKB-KW"/>
</dbReference>
<evidence type="ECO:0000313" key="3">
    <source>
        <dbReference type="Proteomes" id="UP000237718"/>
    </source>
</evidence>
<gene>
    <name evidence="2" type="ORF">CLV89_10594</name>
</gene>
<dbReference type="OrthoDB" id="9797575at2"/>
<feature type="region of interest" description="Disordered" evidence="1">
    <location>
        <begin position="88"/>
        <end position="107"/>
    </location>
</feature>